<comment type="caution">
    <text evidence="2">The sequence shown here is derived from an EMBL/GenBank/DDBJ whole genome shotgun (WGS) entry which is preliminary data.</text>
</comment>
<evidence type="ECO:0000259" key="1">
    <source>
        <dbReference type="PROSITE" id="PS50280"/>
    </source>
</evidence>
<organism evidence="2 3">
    <name type="scientific">Alternaria dauci</name>
    <dbReference type="NCBI Taxonomy" id="48095"/>
    <lineage>
        <taxon>Eukaryota</taxon>
        <taxon>Fungi</taxon>
        <taxon>Dikarya</taxon>
        <taxon>Ascomycota</taxon>
        <taxon>Pezizomycotina</taxon>
        <taxon>Dothideomycetes</taxon>
        <taxon>Pleosporomycetidae</taxon>
        <taxon>Pleosporales</taxon>
        <taxon>Pleosporineae</taxon>
        <taxon>Pleosporaceae</taxon>
        <taxon>Alternaria</taxon>
        <taxon>Alternaria sect. Porri</taxon>
    </lineage>
</organism>
<dbReference type="InterPro" id="IPR046341">
    <property type="entry name" value="SET_dom_sf"/>
</dbReference>
<dbReference type="InterPro" id="IPR001214">
    <property type="entry name" value="SET_dom"/>
</dbReference>
<protein>
    <recommendedName>
        <fullName evidence="1">SET domain-containing protein</fullName>
    </recommendedName>
</protein>
<keyword evidence="3" id="KW-1185">Reference proteome</keyword>
<dbReference type="RefSeq" id="XP_069310273.1">
    <property type="nucleotide sequence ID" value="XM_069447591.1"/>
</dbReference>
<dbReference type="InterPro" id="IPR011990">
    <property type="entry name" value="TPR-like_helical_dom_sf"/>
</dbReference>
<dbReference type="EMBL" id="JBHGVX010000001">
    <property type="protein sequence ID" value="KAL1799689.1"/>
    <property type="molecule type" value="Genomic_DNA"/>
</dbReference>
<dbReference type="GeneID" id="96080353"/>
<dbReference type="PANTHER" id="PTHR47643">
    <property type="entry name" value="TPR DOMAIN PROTEIN (AFU_ORTHOLOGUE AFUA_5G12710)"/>
    <property type="match status" value="1"/>
</dbReference>
<dbReference type="PROSITE" id="PS50280">
    <property type="entry name" value="SET"/>
    <property type="match status" value="1"/>
</dbReference>
<name>A0ABR3UTN8_9PLEO</name>
<dbReference type="Pfam" id="PF00856">
    <property type="entry name" value="SET"/>
    <property type="match status" value="1"/>
</dbReference>
<sequence length="739" mass="83482">MDVCKDLDEYTQVMQQNMRILQNAKKRHGQLPHDRKGRDIMLLEFMMASMATAQRTGRKDTRNISSSFVPPAYPPCTTSLENLEPIKIEDLRLETHHRGRYLLLRVITPPNRMTGILVLVEDEYGDVAMLQLYQQGDEVSRPATSVVDKGIVLLVKEPFFKITASGDYSLRVDHLSDIVFLTSHDTRIPRSWQRRSLEVGKSANTLKLEGNSHVGKGEYWQAIEKYSDALVHPATPNEIDLIKRNRALAYLKTKQYDAALSDTGFPDFGKEPSEKALFRTAEALYHLRRYESCRDVLELLCTLFPSKNEATAALVRAKHRCDEARTGQFDFKLLSAEAKKHSPPHLDHATYIGPVEVRKVNGKGRGLFATKPMKAGDLVLCEKAFSHAHVDDEQKGNANVTLLMNVETNKGFMGGQADLIQLITQKLFKNPSIAPEFTDLYHGDYKAVDIKSVDGQPVIDTFLVERTMSLNVFGCPLTSLNSYNEVTSNTFSKKNSNFHSCGIWIKASYINHNCLGNVRRSFIGDMMIVRAAKDLDADTELMFPYEAPDGIYSPKAERKFKNWGFVCKCALCEDIKATKSSELTKRKNLFDQLDSLCKSGLIRQDMPTKFERSLKALNETYSRPAEEVPRLLLWDPQLLLTRIYMGMPDVTKGLDSARKTLQSLGFVVTGLDRTPEALVILKWGQIVDHLVEVFLHARSALEQLGLWGKSEQAKQYARVTYRILVGEDASFEQTHSISS</sequence>
<evidence type="ECO:0000313" key="2">
    <source>
        <dbReference type="EMBL" id="KAL1799689.1"/>
    </source>
</evidence>
<evidence type="ECO:0000313" key="3">
    <source>
        <dbReference type="Proteomes" id="UP001578633"/>
    </source>
</evidence>
<dbReference type="Gene3D" id="1.25.40.10">
    <property type="entry name" value="Tetratricopeptide repeat domain"/>
    <property type="match status" value="1"/>
</dbReference>
<feature type="domain" description="SET" evidence="1">
    <location>
        <begin position="353"/>
        <end position="546"/>
    </location>
</feature>
<dbReference type="SUPFAM" id="SSF82199">
    <property type="entry name" value="SET domain"/>
    <property type="match status" value="1"/>
</dbReference>
<accession>A0ABR3UTN8</accession>
<dbReference type="PANTHER" id="PTHR47643:SF2">
    <property type="entry name" value="TPR DOMAIN PROTEIN (AFU_ORTHOLOGUE AFUA_5G12710)"/>
    <property type="match status" value="1"/>
</dbReference>
<dbReference type="Gene3D" id="2.170.270.10">
    <property type="entry name" value="SET domain"/>
    <property type="match status" value="1"/>
</dbReference>
<dbReference type="InterPro" id="IPR053209">
    <property type="entry name" value="Gramillin-biosynth_MTr"/>
</dbReference>
<proteinExistence type="predicted"/>
<gene>
    <name evidence="2" type="ORF">ACET3X_000031</name>
</gene>
<dbReference type="CDD" id="cd20071">
    <property type="entry name" value="SET_SMYD"/>
    <property type="match status" value="1"/>
</dbReference>
<dbReference type="SUPFAM" id="SSF48452">
    <property type="entry name" value="TPR-like"/>
    <property type="match status" value="1"/>
</dbReference>
<reference evidence="2 3" key="1">
    <citation type="submission" date="2024-09" db="EMBL/GenBank/DDBJ databases">
        <title>T2T genomes of carrot and Alternaria dauci and their utility for understanding host-pathogen interaction during carrot leaf blight disease.</title>
        <authorList>
            <person name="Liu W."/>
            <person name="Xu S."/>
            <person name="Ou C."/>
            <person name="Liu X."/>
            <person name="Zhuang F."/>
            <person name="Deng X.W."/>
        </authorList>
    </citation>
    <scope>NUCLEOTIDE SEQUENCE [LARGE SCALE GENOMIC DNA]</scope>
    <source>
        <strain evidence="2 3">A2016</strain>
    </source>
</reference>
<dbReference type="Proteomes" id="UP001578633">
    <property type="component" value="Chromosome 1"/>
</dbReference>